<dbReference type="SUPFAM" id="SSF54495">
    <property type="entry name" value="UBC-like"/>
    <property type="match status" value="1"/>
</dbReference>
<dbReference type="PROSITE" id="PS50127">
    <property type="entry name" value="UBC_2"/>
    <property type="match status" value="1"/>
</dbReference>
<organism evidence="2 3">
    <name type="scientific">Henosepilachna vigintioctopunctata</name>
    <dbReference type="NCBI Taxonomy" id="420089"/>
    <lineage>
        <taxon>Eukaryota</taxon>
        <taxon>Metazoa</taxon>
        <taxon>Ecdysozoa</taxon>
        <taxon>Arthropoda</taxon>
        <taxon>Hexapoda</taxon>
        <taxon>Insecta</taxon>
        <taxon>Pterygota</taxon>
        <taxon>Neoptera</taxon>
        <taxon>Endopterygota</taxon>
        <taxon>Coleoptera</taxon>
        <taxon>Polyphaga</taxon>
        <taxon>Cucujiformia</taxon>
        <taxon>Coccinelloidea</taxon>
        <taxon>Coccinellidae</taxon>
        <taxon>Epilachninae</taxon>
        <taxon>Epilachnini</taxon>
        <taxon>Henosepilachna</taxon>
    </lineage>
</organism>
<reference evidence="2 3" key="1">
    <citation type="submission" date="2023-03" db="EMBL/GenBank/DDBJ databases">
        <title>Genome insight into feeding habits of ladybird beetles.</title>
        <authorList>
            <person name="Li H.-S."/>
            <person name="Huang Y.-H."/>
            <person name="Pang H."/>
        </authorList>
    </citation>
    <scope>NUCLEOTIDE SEQUENCE [LARGE SCALE GENOMIC DNA]</scope>
    <source>
        <strain evidence="2">SYSU_2023b</strain>
        <tissue evidence="2">Whole body</tissue>
    </source>
</reference>
<dbReference type="InterPro" id="IPR016135">
    <property type="entry name" value="UBQ-conjugating_enzyme/RWD"/>
</dbReference>
<dbReference type="Pfam" id="PF00179">
    <property type="entry name" value="UQ_con"/>
    <property type="match status" value="1"/>
</dbReference>
<sequence length="191" mass="22165">MNEVDSLQIEDIGESSNFVRQGSLRKVISADHKNDNLFGRPKEELHKLYKDIHLEYLILAEYKSVISENIQSVYVIPSRENFLEWFGVIFVKNGPYQDGIFRFQLILDPGYPKNNISPLVRFQSKMFHPAIDPETNELNIRKVFPIWDKSENHIWQVVKFVVWVFKSVEGSLAYEANKEASQLILGFCQGA</sequence>
<evidence type="ECO:0000313" key="3">
    <source>
        <dbReference type="Proteomes" id="UP001431783"/>
    </source>
</evidence>
<dbReference type="AlphaFoldDB" id="A0AAW1V7Z8"/>
<dbReference type="EMBL" id="JARQZJ010000121">
    <property type="protein sequence ID" value="KAK9888862.1"/>
    <property type="molecule type" value="Genomic_DNA"/>
</dbReference>
<accession>A0AAW1V7Z8</accession>
<dbReference type="CDD" id="cd23814">
    <property type="entry name" value="UEV_AKTIP"/>
    <property type="match status" value="1"/>
</dbReference>
<dbReference type="InterPro" id="IPR000608">
    <property type="entry name" value="UBC"/>
</dbReference>
<protein>
    <recommendedName>
        <fullName evidence="1">UBC core domain-containing protein</fullName>
    </recommendedName>
</protein>
<keyword evidence="3" id="KW-1185">Reference proteome</keyword>
<proteinExistence type="predicted"/>
<evidence type="ECO:0000313" key="2">
    <source>
        <dbReference type="EMBL" id="KAK9888862.1"/>
    </source>
</evidence>
<feature type="domain" description="UBC core" evidence="1">
    <location>
        <begin position="53"/>
        <end position="191"/>
    </location>
</feature>
<comment type="caution">
    <text evidence="2">The sequence shown here is derived from an EMBL/GenBank/DDBJ whole genome shotgun (WGS) entry which is preliminary data.</text>
</comment>
<evidence type="ECO:0000259" key="1">
    <source>
        <dbReference type="PROSITE" id="PS50127"/>
    </source>
</evidence>
<dbReference type="SMART" id="SM00212">
    <property type="entry name" value="UBCc"/>
    <property type="match status" value="1"/>
</dbReference>
<dbReference type="Proteomes" id="UP001431783">
    <property type="component" value="Unassembled WGS sequence"/>
</dbReference>
<dbReference type="Gene3D" id="3.10.110.10">
    <property type="entry name" value="Ubiquitin Conjugating Enzyme"/>
    <property type="match status" value="1"/>
</dbReference>
<name>A0AAW1V7Z8_9CUCU</name>
<gene>
    <name evidence="2" type="ORF">WA026_001083</name>
</gene>